<proteinExistence type="predicted"/>
<feature type="region of interest" description="Disordered" evidence="2">
    <location>
        <begin position="256"/>
        <end position="283"/>
    </location>
</feature>
<accession>A0A316V831</accession>
<dbReference type="InterPro" id="IPR019734">
    <property type="entry name" value="TPR_rpt"/>
</dbReference>
<gene>
    <name evidence="3" type="ORF">FA14DRAFT_190790</name>
</gene>
<evidence type="ECO:0008006" key="5">
    <source>
        <dbReference type="Google" id="ProtNLM"/>
    </source>
</evidence>
<evidence type="ECO:0000313" key="3">
    <source>
        <dbReference type="EMBL" id="PWN33660.1"/>
    </source>
</evidence>
<dbReference type="PROSITE" id="PS50005">
    <property type="entry name" value="TPR"/>
    <property type="match status" value="1"/>
</dbReference>
<evidence type="ECO:0000256" key="2">
    <source>
        <dbReference type="SAM" id="MobiDB-lite"/>
    </source>
</evidence>
<keyword evidence="1" id="KW-0802">TPR repeat</keyword>
<dbReference type="SUPFAM" id="SSF48452">
    <property type="entry name" value="TPR-like"/>
    <property type="match status" value="1"/>
</dbReference>
<dbReference type="RefSeq" id="XP_025353962.1">
    <property type="nucleotide sequence ID" value="XM_025501820.1"/>
</dbReference>
<dbReference type="GeneID" id="37023601"/>
<dbReference type="EMBL" id="KZ819604">
    <property type="protein sequence ID" value="PWN33660.1"/>
    <property type="molecule type" value="Genomic_DNA"/>
</dbReference>
<dbReference type="Gene3D" id="1.25.40.10">
    <property type="entry name" value="Tetratricopeptide repeat domain"/>
    <property type="match status" value="1"/>
</dbReference>
<feature type="compositionally biased region" description="Acidic residues" evidence="2">
    <location>
        <begin position="273"/>
        <end position="283"/>
    </location>
</feature>
<name>A0A316V831_9BASI</name>
<protein>
    <recommendedName>
        <fullName evidence="5">TPR-like protein</fullName>
    </recommendedName>
</protein>
<organism evidence="3 4">
    <name type="scientific">Meira miltonrushii</name>
    <dbReference type="NCBI Taxonomy" id="1280837"/>
    <lineage>
        <taxon>Eukaryota</taxon>
        <taxon>Fungi</taxon>
        <taxon>Dikarya</taxon>
        <taxon>Basidiomycota</taxon>
        <taxon>Ustilaginomycotina</taxon>
        <taxon>Exobasidiomycetes</taxon>
        <taxon>Exobasidiales</taxon>
        <taxon>Brachybasidiaceae</taxon>
        <taxon>Meira</taxon>
    </lineage>
</organism>
<dbReference type="Proteomes" id="UP000245771">
    <property type="component" value="Unassembled WGS sequence"/>
</dbReference>
<dbReference type="SMART" id="SM00028">
    <property type="entry name" value="TPR"/>
    <property type="match status" value="3"/>
</dbReference>
<evidence type="ECO:0000256" key="1">
    <source>
        <dbReference type="PROSITE-ProRule" id="PRU00339"/>
    </source>
</evidence>
<evidence type="ECO:0000313" key="4">
    <source>
        <dbReference type="Proteomes" id="UP000245771"/>
    </source>
</evidence>
<keyword evidence="4" id="KW-1185">Reference proteome</keyword>
<sequence length="283" mass="32970">MSKKVKKTTSFRSLQHTITRDIQDIRDITVLYDKATLLYERGDHRGAYVYFDICVTARKDEPQYRLSRGICAFSLHVYKQAYEDAKISMKMKERVERHSTSRELQKQISDKLLSSLMADHRKHISRCKYWMGKANFEQGDYENALSEFNESQLIMPNSKAREMKKQCEERKKQGLGSMYYHTASSRCKRLFCDEENMTSQHQHSNRHPIKYAPAFSSTLQHPQDSQLPHSILGTYAVFDRHSFYEEKARLIQKAIGAQSKDSELRSMAASNEQGDDDLDSDDI</sequence>
<dbReference type="InterPro" id="IPR011990">
    <property type="entry name" value="TPR-like_helical_dom_sf"/>
</dbReference>
<dbReference type="InParanoid" id="A0A316V831"/>
<dbReference type="AlphaFoldDB" id="A0A316V831"/>
<reference evidence="3 4" key="1">
    <citation type="journal article" date="2018" name="Mol. Biol. Evol.">
        <title>Broad Genomic Sampling Reveals a Smut Pathogenic Ancestry of the Fungal Clade Ustilaginomycotina.</title>
        <authorList>
            <person name="Kijpornyongpan T."/>
            <person name="Mondo S.J."/>
            <person name="Barry K."/>
            <person name="Sandor L."/>
            <person name="Lee J."/>
            <person name="Lipzen A."/>
            <person name="Pangilinan J."/>
            <person name="LaButti K."/>
            <person name="Hainaut M."/>
            <person name="Henrissat B."/>
            <person name="Grigoriev I.V."/>
            <person name="Spatafora J.W."/>
            <person name="Aime M.C."/>
        </authorList>
    </citation>
    <scope>NUCLEOTIDE SEQUENCE [LARGE SCALE GENOMIC DNA]</scope>
    <source>
        <strain evidence="3 4">MCA 3882</strain>
    </source>
</reference>
<feature type="repeat" description="TPR" evidence="1">
    <location>
        <begin position="125"/>
        <end position="158"/>
    </location>
</feature>